<feature type="non-terminal residue" evidence="1">
    <location>
        <position position="255"/>
    </location>
</feature>
<organism evidence="1">
    <name type="scientific">marine sediment metagenome</name>
    <dbReference type="NCBI Taxonomy" id="412755"/>
    <lineage>
        <taxon>unclassified sequences</taxon>
        <taxon>metagenomes</taxon>
        <taxon>ecological metagenomes</taxon>
    </lineage>
</organism>
<name>X0VIT3_9ZZZZ</name>
<gene>
    <name evidence="1" type="ORF">S01H1_60135</name>
</gene>
<accession>X0VIT3</accession>
<sequence>DKINILFYGYLWTQDLRTHLNRSGHIHVDEVLNSPAVDTLCAPFHYTFRQLDGVMSGQAMVGSPIIRGKQYVHELDGSTCLKKCWPCKDHHNPETLQESGQLSRRELNKMLCEGSSGWYMDLGGGYYDSPEVVEDLKKVLDTAKKFRRQMGRNNREVAAVLLPRASFYFRENEPLFSALTSMFKQYELECMGLGYDDLIIEDLDFLDEEETKRYKVWIFPCTVHLTERQIDAIRRHACRNGNHVIWNYAVGVCGD</sequence>
<proteinExistence type="predicted"/>
<dbReference type="AlphaFoldDB" id="X0VIT3"/>
<evidence type="ECO:0000313" key="1">
    <source>
        <dbReference type="EMBL" id="GAG18209.1"/>
    </source>
</evidence>
<evidence type="ECO:0008006" key="2">
    <source>
        <dbReference type="Google" id="ProtNLM"/>
    </source>
</evidence>
<comment type="caution">
    <text evidence="1">The sequence shown here is derived from an EMBL/GenBank/DDBJ whole genome shotgun (WGS) entry which is preliminary data.</text>
</comment>
<dbReference type="EMBL" id="BARS01039376">
    <property type="protein sequence ID" value="GAG18209.1"/>
    <property type="molecule type" value="Genomic_DNA"/>
</dbReference>
<protein>
    <recommendedName>
        <fullName evidence="2">Beta-galactosidase trimerisation domain-containing protein</fullName>
    </recommendedName>
</protein>
<feature type="non-terminal residue" evidence="1">
    <location>
        <position position="1"/>
    </location>
</feature>
<reference evidence="1" key="1">
    <citation type="journal article" date="2014" name="Front. Microbiol.">
        <title>High frequency of phylogenetically diverse reductive dehalogenase-homologous genes in deep subseafloor sedimentary metagenomes.</title>
        <authorList>
            <person name="Kawai M."/>
            <person name="Futagami T."/>
            <person name="Toyoda A."/>
            <person name="Takaki Y."/>
            <person name="Nishi S."/>
            <person name="Hori S."/>
            <person name="Arai W."/>
            <person name="Tsubouchi T."/>
            <person name="Morono Y."/>
            <person name="Uchiyama I."/>
            <person name="Ito T."/>
            <person name="Fujiyama A."/>
            <person name="Inagaki F."/>
            <person name="Takami H."/>
        </authorList>
    </citation>
    <scope>NUCLEOTIDE SEQUENCE</scope>
    <source>
        <strain evidence="1">Expedition CK06-06</strain>
    </source>
</reference>